<evidence type="ECO:0000313" key="4">
    <source>
        <dbReference type="Proteomes" id="UP000241960"/>
    </source>
</evidence>
<dbReference type="AlphaFoldDB" id="A0A9Q6HPY8"/>
<comment type="caution">
    <text evidence="2">The sequence shown here is derived from an EMBL/GenBank/DDBJ whole genome shotgun (WGS) entry which is preliminary data.</text>
</comment>
<dbReference type="RefSeq" id="WP_046836910.1">
    <property type="nucleotide sequence ID" value="NZ_CP018199.1"/>
</dbReference>
<evidence type="ECO:0000313" key="2">
    <source>
        <dbReference type="EMBL" id="PTI76368.1"/>
    </source>
</evidence>
<protein>
    <submittedName>
        <fullName evidence="2">Uncharacterized protein</fullName>
    </submittedName>
</protein>
<gene>
    <name evidence="1" type="ORF">BU057_05245</name>
    <name evidence="2" type="ORF">BU058_04750</name>
</gene>
<accession>A0A9Q6HPY8</accession>
<sequence length="76" mass="8945">MQLLNYKMHNDELIATVLSDKKQLFKYTFDVTTPEYEILDVLEEINDYVDNGHHPLGCSLLKNYTYEDVSHHSLQI</sequence>
<proteinExistence type="predicted"/>
<reference evidence="2" key="2">
    <citation type="submission" date="2018-03" db="EMBL/GenBank/DDBJ databases">
        <authorList>
            <person name="Naushad S."/>
        </authorList>
    </citation>
    <scope>NUCLEOTIDE SEQUENCE</scope>
    <source>
        <strain evidence="1">SNUC 1084</strain>
        <strain evidence="2">SNUC 1231</strain>
    </source>
</reference>
<dbReference type="GeneID" id="93721581"/>
<dbReference type="Proteomes" id="UP000241960">
    <property type="component" value="Unassembled WGS sequence"/>
</dbReference>
<dbReference type="EMBL" id="PZFR01000019">
    <property type="protein sequence ID" value="PTI69444.1"/>
    <property type="molecule type" value="Genomic_DNA"/>
</dbReference>
<dbReference type="Proteomes" id="UP000240859">
    <property type="component" value="Unassembled WGS sequence"/>
</dbReference>
<dbReference type="EMBL" id="PZFQ01000011">
    <property type="protein sequence ID" value="PTI76368.1"/>
    <property type="molecule type" value="Genomic_DNA"/>
</dbReference>
<evidence type="ECO:0000313" key="1">
    <source>
        <dbReference type="EMBL" id="PTI69444.1"/>
    </source>
</evidence>
<reference evidence="3 4" key="1">
    <citation type="journal article" date="2016" name="Front. Microbiol.">
        <title>Comprehensive Phylogenetic Analysis of Bovine Non-aureus Staphylococci Species Based on Whole-Genome Sequencing.</title>
        <authorList>
            <person name="Naushad S."/>
            <person name="Barkema H.W."/>
            <person name="Luby C."/>
            <person name="Condas L.A."/>
            <person name="Nobrega D.B."/>
            <person name="Carson D.A."/>
            <person name="De Buck J."/>
        </authorList>
    </citation>
    <scope>NUCLEOTIDE SEQUENCE [LARGE SCALE GENOMIC DNA]</scope>
    <source>
        <strain evidence="1 3">SNUC 1084</strain>
        <strain evidence="2 4">SNUC 1231</strain>
    </source>
</reference>
<name>A0A9Q6HPY8_9STAP</name>
<evidence type="ECO:0000313" key="3">
    <source>
        <dbReference type="Proteomes" id="UP000240859"/>
    </source>
</evidence>
<organism evidence="2 4">
    <name type="scientific">Staphylococcus succinus</name>
    <dbReference type="NCBI Taxonomy" id="61015"/>
    <lineage>
        <taxon>Bacteria</taxon>
        <taxon>Bacillati</taxon>
        <taxon>Bacillota</taxon>
        <taxon>Bacilli</taxon>
        <taxon>Bacillales</taxon>
        <taxon>Staphylococcaceae</taxon>
        <taxon>Staphylococcus</taxon>
    </lineage>
</organism>
<keyword evidence="3" id="KW-1185">Reference proteome</keyword>